<keyword evidence="2" id="KW-1003">Cell membrane</keyword>
<evidence type="ECO:0000259" key="7">
    <source>
        <dbReference type="Pfam" id="PF13396"/>
    </source>
</evidence>
<evidence type="ECO:0000256" key="5">
    <source>
        <dbReference type="ARBA" id="ARBA00023136"/>
    </source>
</evidence>
<sequence length="84" mass="9391">MNLRTVLLGLVLLLWIVVQYGLIAWALRDLSRRSRVRGDNKAAWALLILLVPIAGPLVYAVYGPASFLSRPVPPKRQPDDTRIS</sequence>
<protein>
    <recommendedName>
        <fullName evidence="7">Cardiolipin synthase N-terminal domain-containing protein</fullName>
    </recommendedName>
</protein>
<dbReference type="EMBL" id="CADCWF010000141">
    <property type="protein sequence ID" value="CAA9556891.1"/>
    <property type="molecule type" value="Genomic_DNA"/>
</dbReference>
<evidence type="ECO:0000256" key="3">
    <source>
        <dbReference type="ARBA" id="ARBA00022692"/>
    </source>
</evidence>
<evidence type="ECO:0000313" key="8">
    <source>
        <dbReference type="EMBL" id="CAA9556891.1"/>
    </source>
</evidence>
<reference evidence="8" key="1">
    <citation type="submission" date="2020-02" db="EMBL/GenBank/DDBJ databases">
        <authorList>
            <person name="Meier V. D."/>
        </authorList>
    </citation>
    <scope>NUCLEOTIDE SEQUENCE</scope>
    <source>
        <strain evidence="8">AVDCRST_MAG59</strain>
    </source>
</reference>
<keyword evidence="4 6" id="KW-1133">Transmembrane helix</keyword>
<accession>A0A6J4UUY2</accession>
<feature type="transmembrane region" description="Helical" evidence="6">
    <location>
        <begin position="6"/>
        <end position="30"/>
    </location>
</feature>
<dbReference type="GO" id="GO:0005886">
    <property type="term" value="C:plasma membrane"/>
    <property type="evidence" value="ECO:0007669"/>
    <property type="project" value="UniProtKB-SubCell"/>
</dbReference>
<keyword evidence="3 6" id="KW-0812">Transmembrane</keyword>
<dbReference type="InterPro" id="IPR027379">
    <property type="entry name" value="CLS_N"/>
</dbReference>
<evidence type="ECO:0000256" key="6">
    <source>
        <dbReference type="SAM" id="Phobius"/>
    </source>
</evidence>
<comment type="subcellular location">
    <subcellularLocation>
        <location evidence="1">Cell membrane</location>
        <topology evidence="1">Multi-pass membrane protein</topology>
    </subcellularLocation>
</comment>
<proteinExistence type="predicted"/>
<gene>
    <name evidence="8" type="ORF">AVDCRST_MAG59-2225</name>
</gene>
<evidence type="ECO:0000256" key="1">
    <source>
        <dbReference type="ARBA" id="ARBA00004651"/>
    </source>
</evidence>
<evidence type="ECO:0000256" key="4">
    <source>
        <dbReference type="ARBA" id="ARBA00022989"/>
    </source>
</evidence>
<feature type="transmembrane region" description="Helical" evidence="6">
    <location>
        <begin position="42"/>
        <end position="62"/>
    </location>
</feature>
<organism evidence="8">
    <name type="scientific">uncultured Thermomicrobiales bacterium</name>
    <dbReference type="NCBI Taxonomy" id="1645740"/>
    <lineage>
        <taxon>Bacteria</taxon>
        <taxon>Pseudomonadati</taxon>
        <taxon>Thermomicrobiota</taxon>
        <taxon>Thermomicrobia</taxon>
        <taxon>Thermomicrobiales</taxon>
        <taxon>environmental samples</taxon>
    </lineage>
</organism>
<dbReference type="Pfam" id="PF13396">
    <property type="entry name" value="PLDc_N"/>
    <property type="match status" value="1"/>
</dbReference>
<name>A0A6J4UUY2_9BACT</name>
<evidence type="ECO:0000256" key="2">
    <source>
        <dbReference type="ARBA" id="ARBA00022475"/>
    </source>
</evidence>
<dbReference type="AlphaFoldDB" id="A0A6J4UUY2"/>
<feature type="domain" description="Cardiolipin synthase N-terminal" evidence="7">
    <location>
        <begin position="22"/>
        <end position="63"/>
    </location>
</feature>
<keyword evidence="5 6" id="KW-0472">Membrane</keyword>